<dbReference type="KEGG" id="scu:SCE1572_00835"/>
<dbReference type="Proteomes" id="UP000014803">
    <property type="component" value="Chromosome"/>
</dbReference>
<gene>
    <name evidence="1" type="ORF">SCE1572_00835</name>
</gene>
<dbReference type="HOGENOM" id="CLU_3391389_0_0_7"/>
<dbReference type="AlphaFoldDB" id="S4XJ36"/>
<evidence type="ECO:0000313" key="1">
    <source>
        <dbReference type="EMBL" id="AGP33172.1"/>
    </source>
</evidence>
<reference evidence="1 2" key="1">
    <citation type="journal article" date="2013" name="Sci. Rep.">
        <title>Extraordinary expansion of a Sorangium cellulosum genome from an alkaline milieu.</title>
        <authorList>
            <person name="Han K."/>
            <person name="Li Z.F."/>
            <person name="Peng R."/>
            <person name="Zhu L.P."/>
            <person name="Zhou T."/>
            <person name="Wang L.G."/>
            <person name="Li S.G."/>
            <person name="Zhang X.B."/>
            <person name="Hu W."/>
            <person name="Wu Z.H."/>
            <person name="Qin N."/>
            <person name="Li Y.Z."/>
        </authorList>
    </citation>
    <scope>NUCLEOTIDE SEQUENCE [LARGE SCALE GENOMIC DNA]</scope>
    <source>
        <strain evidence="1 2">So0157-2</strain>
    </source>
</reference>
<dbReference type="EMBL" id="CP003969">
    <property type="protein sequence ID" value="AGP33172.1"/>
    <property type="molecule type" value="Genomic_DNA"/>
</dbReference>
<name>S4XJ36_SORCE</name>
<protein>
    <submittedName>
        <fullName evidence="1">Uncharacterized protein</fullName>
    </submittedName>
</protein>
<proteinExistence type="predicted"/>
<evidence type="ECO:0000313" key="2">
    <source>
        <dbReference type="Proteomes" id="UP000014803"/>
    </source>
</evidence>
<sequence length="32" mass="3337">MRGSRDAVSAGAAQAFWNDLRAADEVGSPMKA</sequence>
<organism evidence="1 2">
    <name type="scientific">Sorangium cellulosum So0157-2</name>
    <dbReference type="NCBI Taxonomy" id="1254432"/>
    <lineage>
        <taxon>Bacteria</taxon>
        <taxon>Pseudomonadati</taxon>
        <taxon>Myxococcota</taxon>
        <taxon>Polyangia</taxon>
        <taxon>Polyangiales</taxon>
        <taxon>Polyangiaceae</taxon>
        <taxon>Sorangium</taxon>
    </lineage>
</organism>
<accession>S4XJ36</accession>